<reference evidence="6" key="1">
    <citation type="submission" date="2017-05" db="EMBL/GenBank/DDBJ databases">
        <title>Complete and WGS of Bordetella genogroups.</title>
        <authorList>
            <person name="Spilker T."/>
            <person name="Lipuma J."/>
        </authorList>
    </citation>
    <scope>NUCLEOTIDE SEQUENCE</scope>
    <source>
        <strain evidence="6">AU21707</strain>
    </source>
</reference>
<sequence length="361" mass="39884">MIELSVDDLHLDYGDNPVLKGVSMALKQGEVVSLLGPSGSGKTTLLRAVAGLEAPKRGKIAIGERLVYDGAARREVPAEERNLGLVFQSYALWPHKTVFDNVAYPLQLRRTSAAETRQRVQEVLDQLGLGHLSQRHPHQLSGGQQQRVAIGRALVYNPPVILLDEPLSNLDAKLREEARAFLRELIVRLGLSALMVTHDQSEAMAISDRILLLNNGRIEQQGTPQEMYGSPATLFAAEFMGTNNRLNGRVVEVRDGEARLEGQGWTLWGRAGAGVQAGQEAVGVIRVESVRLGEEAQDNHVDMRLMTSMYLGDRWEYVFRPPGEESVSAMALRAYGQEHRAPGAHRLALPPSRLWIFPRQA</sequence>
<keyword evidence="2" id="KW-0472">Membrane</keyword>
<organism evidence="6 7">
    <name type="scientific">Bordetella genomosp. 9</name>
    <dbReference type="NCBI Taxonomy" id="1416803"/>
    <lineage>
        <taxon>Bacteria</taxon>
        <taxon>Pseudomonadati</taxon>
        <taxon>Pseudomonadota</taxon>
        <taxon>Betaproteobacteria</taxon>
        <taxon>Burkholderiales</taxon>
        <taxon>Alcaligenaceae</taxon>
        <taxon>Bordetella</taxon>
    </lineage>
</organism>
<dbReference type="FunFam" id="3.40.50.300:FF:000425">
    <property type="entry name" value="Probable ABC transporter, ATP-binding subunit"/>
    <property type="match status" value="1"/>
</dbReference>
<feature type="domain" description="ABC transporter" evidence="5">
    <location>
        <begin position="4"/>
        <end position="240"/>
    </location>
</feature>
<dbReference type="PANTHER" id="PTHR42781">
    <property type="entry name" value="SPERMIDINE/PUTRESCINE IMPORT ATP-BINDING PROTEIN POTA"/>
    <property type="match status" value="1"/>
</dbReference>
<name>A0A261R7H8_9BORD</name>
<dbReference type="SUPFAM" id="SSF50331">
    <property type="entry name" value="MOP-like"/>
    <property type="match status" value="1"/>
</dbReference>
<dbReference type="InterPro" id="IPR027417">
    <property type="entry name" value="P-loop_NTPase"/>
</dbReference>
<keyword evidence="7" id="KW-1185">Reference proteome</keyword>
<gene>
    <name evidence="6" type="ORF">CAL26_24125</name>
</gene>
<dbReference type="GO" id="GO:0005524">
    <property type="term" value="F:ATP binding"/>
    <property type="evidence" value="ECO:0007669"/>
    <property type="project" value="UniProtKB-KW"/>
</dbReference>
<dbReference type="InterPro" id="IPR017871">
    <property type="entry name" value="ABC_transporter-like_CS"/>
</dbReference>
<dbReference type="Proteomes" id="UP000216857">
    <property type="component" value="Unassembled WGS sequence"/>
</dbReference>
<dbReference type="Pfam" id="PF00005">
    <property type="entry name" value="ABC_tran"/>
    <property type="match status" value="1"/>
</dbReference>
<dbReference type="PROSITE" id="PS50893">
    <property type="entry name" value="ABC_TRANSPORTER_2"/>
    <property type="match status" value="1"/>
</dbReference>
<dbReference type="EMBL" id="NEVJ01000003">
    <property type="protein sequence ID" value="OZI20580.1"/>
    <property type="molecule type" value="Genomic_DNA"/>
</dbReference>
<dbReference type="GO" id="GO:0016887">
    <property type="term" value="F:ATP hydrolysis activity"/>
    <property type="evidence" value="ECO:0007669"/>
    <property type="project" value="InterPro"/>
</dbReference>
<dbReference type="InterPro" id="IPR008995">
    <property type="entry name" value="Mo/tungstate-bd_C_term_dom"/>
</dbReference>
<evidence type="ECO:0000313" key="7">
    <source>
        <dbReference type="Proteomes" id="UP000216857"/>
    </source>
</evidence>
<accession>A0A261R7H8</accession>
<evidence type="ECO:0000313" key="6">
    <source>
        <dbReference type="EMBL" id="OZI20580.1"/>
    </source>
</evidence>
<comment type="caution">
    <text evidence="6">The sequence shown here is derived from an EMBL/GenBank/DDBJ whole genome shotgun (WGS) entry which is preliminary data.</text>
</comment>
<keyword evidence="2" id="KW-1003">Cell membrane</keyword>
<dbReference type="STRING" id="1416803.CAL13_18415"/>
<dbReference type="Gene3D" id="3.40.50.300">
    <property type="entry name" value="P-loop containing nucleotide triphosphate hydrolases"/>
    <property type="match status" value="1"/>
</dbReference>
<keyword evidence="3" id="KW-0547">Nucleotide-binding</keyword>
<dbReference type="RefSeq" id="WP_094849166.1">
    <property type="nucleotide sequence ID" value="NZ_NEVJ01000003.1"/>
</dbReference>
<evidence type="ECO:0000256" key="3">
    <source>
        <dbReference type="ARBA" id="ARBA00022741"/>
    </source>
</evidence>
<proteinExistence type="predicted"/>
<dbReference type="SMART" id="SM00382">
    <property type="entry name" value="AAA"/>
    <property type="match status" value="1"/>
</dbReference>
<evidence type="ECO:0000259" key="5">
    <source>
        <dbReference type="PROSITE" id="PS50893"/>
    </source>
</evidence>
<evidence type="ECO:0000256" key="4">
    <source>
        <dbReference type="ARBA" id="ARBA00022840"/>
    </source>
</evidence>
<dbReference type="PANTHER" id="PTHR42781:SF4">
    <property type="entry name" value="SPERMIDINE_PUTRESCINE IMPORT ATP-BINDING PROTEIN POTA"/>
    <property type="match status" value="1"/>
</dbReference>
<dbReference type="SUPFAM" id="SSF52540">
    <property type="entry name" value="P-loop containing nucleoside triphosphate hydrolases"/>
    <property type="match status" value="1"/>
</dbReference>
<dbReference type="InterPro" id="IPR050093">
    <property type="entry name" value="ABC_SmlMolc_Importer"/>
</dbReference>
<dbReference type="InterPro" id="IPR003439">
    <property type="entry name" value="ABC_transporter-like_ATP-bd"/>
</dbReference>
<dbReference type="PROSITE" id="PS00211">
    <property type="entry name" value="ABC_TRANSPORTER_1"/>
    <property type="match status" value="1"/>
</dbReference>
<dbReference type="AlphaFoldDB" id="A0A261R7H8"/>
<dbReference type="OrthoDB" id="5298774at2"/>
<evidence type="ECO:0000256" key="1">
    <source>
        <dbReference type="ARBA" id="ARBA00022448"/>
    </source>
</evidence>
<evidence type="ECO:0000256" key="2">
    <source>
        <dbReference type="ARBA" id="ARBA00022475"/>
    </source>
</evidence>
<dbReference type="InterPro" id="IPR003593">
    <property type="entry name" value="AAA+_ATPase"/>
</dbReference>
<protein>
    <submittedName>
        <fullName evidence="6">Lipase</fullName>
    </submittedName>
</protein>
<dbReference type="GO" id="GO:0015697">
    <property type="term" value="P:quaternary ammonium group transport"/>
    <property type="evidence" value="ECO:0007669"/>
    <property type="project" value="UniProtKB-ARBA"/>
</dbReference>
<keyword evidence="4" id="KW-0067">ATP-binding</keyword>
<keyword evidence="1" id="KW-0813">Transport</keyword>
<dbReference type="Gene3D" id="2.40.50.100">
    <property type="match status" value="1"/>
</dbReference>